<protein>
    <submittedName>
        <fullName evidence="1">Uncharacterized protein</fullName>
    </submittedName>
</protein>
<name>A0ACC1MRA6_9HYPO</name>
<sequence length="240" mass="23310">MKTVLAAIVFAAALAAAEPQHALPTGTKINCAKPNANYCMGGDIILRCGSDATGQPGRCSDNVAGYPPSGGVAECWQSSQDAGDAACQKNCVVYASPSFTLPAAQCTPSFTQTGLPTSTSGSNTSTSTSGSASTSTTPTGSSSTGSQSTSTTVASSTTSSSTTSVTSISSPPTSTTTATHGHSGNSTTVQSTGTQSSGGIVTLTTTVGSPTKTPPSSNNAVANSAMGGLLGICLAAAALF</sequence>
<proteinExistence type="predicted"/>
<reference evidence="1" key="1">
    <citation type="submission" date="2022-08" db="EMBL/GenBank/DDBJ databases">
        <title>Genome Sequence of Lecanicillium fungicola.</title>
        <authorList>
            <person name="Buettner E."/>
        </authorList>
    </citation>
    <scope>NUCLEOTIDE SEQUENCE</scope>
    <source>
        <strain evidence="1">Babe33</strain>
    </source>
</reference>
<organism evidence="1 2">
    <name type="scientific">Zarea fungicola</name>
    <dbReference type="NCBI Taxonomy" id="93591"/>
    <lineage>
        <taxon>Eukaryota</taxon>
        <taxon>Fungi</taxon>
        <taxon>Dikarya</taxon>
        <taxon>Ascomycota</taxon>
        <taxon>Pezizomycotina</taxon>
        <taxon>Sordariomycetes</taxon>
        <taxon>Hypocreomycetidae</taxon>
        <taxon>Hypocreales</taxon>
        <taxon>Cordycipitaceae</taxon>
        <taxon>Zarea</taxon>
    </lineage>
</organism>
<dbReference type="EMBL" id="JANJQO010001802">
    <property type="protein sequence ID" value="KAJ2969182.1"/>
    <property type="molecule type" value="Genomic_DNA"/>
</dbReference>
<gene>
    <name evidence="1" type="ORF">NQ176_g8803</name>
</gene>
<accession>A0ACC1MRA6</accession>
<dbReference type="Proteomes" id="UP001143910">
    <property type="component" value="Unassembled WGS sequence"/>
</dbReference>
<keyword evidence="2" id="KW-1185">Reference proteome</keyword>
<evidence type="ECO:0000313" key="2">
    <source>
        <dbReference type="Proteomes" id="UP001143910"/>
    </source>
</evidence>
<comment type="caution">
    <text evidence="1">The sequence shown here is derived from an EMBL/GenBank/DDBJ whole genome shotgun (WGS) entry which is preliminary data.</text>
</comment>
<evidence type="ECO:0000313" key="1">
    <source>
        <dbReference type="EMBL" id="KAJ2969182.1"/>
    </source>
</evidence>